<evidence type="ECO:0000259" key="1">
    <source>
        <dbReference type="Pfam" id="PF18602"/>
    </source>
</evidence>
<dbReference type="Pfam" id="PF18602">
    <property type="entry name" value="Rap1a"/>
    <property type="match status" value="1"/>
</dbReference>
<organism evidence="2 3">
    <name type="scientific">Rhodovibrio sodomensis</name>
    <dbReference type="NCBI Taxonomy" id="1088"/>
    <lineage>
        <taxon>Bacteria</taxon>
        <taxon>Pseudomonadati</taxon>
        <taxon>Pseudomonadota</taxon>
        <taxon>Alphaproteobacteria</taxon>
        <taxon>Rhodospirillales</taxon>
        <taxon>Rhodovibrionaceae</taxon>
        <taxon>Rhodovibrio</taxon>
    </lineage>
</organism>
<accession>A0ABS1DGM1</accession>
<name>A0ABS1DGM1_9PROT</name>
<dbReference type="InterPro" id="IPR041238">
    <property type="entry name" value="Rap1a"/>
</dbReference>
<dbReference type="Proteomes" id="UP001296873">
    <property type="component" value="Unassembled WGS sequence"/>
</dbReference>
<reference evidence="2 3" key="1">
    <citation type="journal article" date="2020" name="Microorganisms">
        <title>Osmotic Adaptation and Compatible Solute Biosynthesis of Phototrophic Bacteria as Revealed from Genome Analyses.</title>
        <authorList>
            <person name="Imhoff J.F."/>
            <person name="Rahn T."/>
            <person name="Kunzel S."/>
            <person name="Keller A."/>
            <person name="Neulinger S.C."/>
        </authorList>
    </citation>
    <scope>NUCLEOTIDE SEQUENCE [LARGE SCALE GENOMIC DNA]</scope>
    <source>
        <strain evidence="2 3">DSM 9895</strain>
    </source>
</reference>
<gene>
    <name evidence="2" type="ORF">CKO28_13815</name>
</gene>
<evidence type="ECO:0000313" key="3">
    <source>
        <dbReference type="Proteomes" id="UP001296873"/>
    </source>
</evidence>
<protein>
    <recommendedName>
        <fullName evidence="1">Rap1a immunity protein domain-containing protein</fullName>
    </recommendedName>
</protein>
<proteinExistence type="predicted"/>
<keyword evidence="3" id="KW-1185">Reference proteome</keyword>
<comment type="caution">
    <text evidence="2">The sequence shown here is derived from an EMBL/GenBank/DDBJ whole genome shotgun (WGS) entry which is preliminary data.</text>
</comment>
<dbReference type="EMBL" id="NRRL01000038">
    <property type="protein sequence ID" value="MBK1669111.1"/>
    <property type="molecule type" value="Genomic_DNA"/>
</dbReference>
<evidence type="ECO:0000313" key="2">
    <source>
        <dbReference type="EMBL" id="MBK1669111.1"/>
    </source>
</evidence>
<feature type="domain" description="Rap1a immunity protein" evidence="1">
    <location>
        <begin position="7"/>
        <end position="95"/>
    </location>
</feature>
<sequence length="101" mass="10909">MTGAEIQALITECQAKKPETLQAYRACYGYQTGILLGTLFYAEVSGETLPFCLTQDVKDTEINTAISEFVASHDEVADLSLPATVVGAMVKAFPCKPEESE</sequence>